<reference evidence="1 2" key="1">
    <citation type="submission" date="2024-05" db="EMBL/GenBank/DDBJ databases">
        <title>Long read based assembly of the Candida bracarensis genome reveals expanded adhesin content.</title>
        <authorList>
            <person name="Marcet-Houben M."/>
            <person name="Ksiezopolska E."/>
            <person name="Gabaldon T."/>
        </authorList>
    </citation>
    <scope>NUCLEOTIDE SEQUENCE [LARGE SCALE GENOMIC DNA]</scope>
    <source>
        <strain evidence="1 2">CBM6</strain>
    </source>
</reference>
<dbReference type="EMBL" id="JBEVYD010000002">
    <property type="protein sequence ID" value="KAL3235153.1"/>
    <property type="molecule type" value="Genomic_DNA"/>
</dbReference>
<sequence length="221" mass="25507">MRIVRFRGYGGQIQRSSKPKRIDLKHAEKQNRTFVIQNFNYTTSKRRPGEDEDQYIDSDDFYEYDESDRGENEPNLDLEQAVGESQHDQERSTIHVSRLRMKQVCFNDGDSKGSNGATVLINFDKKGIEAKKPKKKAEEEIHRQMLLLQASNTFDTKKKPRNEGIVNGQRVIHPITSIHGSKFAVQRFNQKQATKNLKKTANNVTAPMKSSYSFRVNLNRS</sequence>
<dbReference type="Proteomes" id="UP001623330">
    <property type="component" value="Unassembled WGS sequence"/>
</dbReference>
<comment type="caution">
    <text evidence="1">The sequence shown here is derived from an EMBL/GenBank/DDBJ whole genome shotgun (WGS) entry which is preliminary data.</text>
</comment>
<evidence type="ECO:0000313" key="1">
    <source>
        <dbReference type="EMBL" id="KAL3235153.1"/>
    </source>
</evidence>
<protein>
    <submittedName>
        <fullName evidence="1">Uncharacterized protein</fullName>
    </submittedName>
</protein>
<organism evidence="1 2">
    <name type="scientific">Nakaseomyces bracarensis</name>
    <dbReference type="NCBI Taxonomy" id="273131"/>
    <lineage>
        <taxon>Eukaryota</taxon>
        <taxon>Fungi</taxon>
        <taxon>Dikarya</taxon>
        <taxon>Ascomycota</taxon>
        <taxon>Saccharomycotina</taxon>
        <taxon>Saccharomycetes</taxon>
        <taxon>Saccharomycetales</taxon>
        <taxon>Saccharomycetaceae</taxon>
        <taxon>Nakaseomyces</taxon>
    </lineage>
</organism>
<proteinExistence type="predicted"/>
<gene>
    <name evidence="1" type="ORF">RNJ44_02941</name>
</gene>
<evidence type="ECO:0000313" key="2">
    <source>
        <dbReference type="Proteomes" id="UP001623330"/>
    </source>
</evidence>
<keyword evidence="2" id="KW-1185">Reference proteome</keyword>
<name>A0ABR4P0N5_9SACH</name>
<accession>A0ABR4P0N5</accession>